<dbReference type="Pfam" id="PF01850">
    <property type="entry name" value="PIN"/>
    <property type="match status" value="1"/>
</dbReference>
<keyword evidence="1" id="KW-0540">Nuclease</keyword>
<dbReference type="SUPFAM" id="SSF88723">
    <property type="entry name" value="PIN domain-like"/>
    <property type="match status" value="1"/>
</dbReference>
<dbReference type="InterPro" id="IPR029060">
    <property type="entry name" value="PIN-like_dom_sf"/>
</dbReference>
<keyword evidence="3 6" id="KW-0378">Hydrolase</keyword>
<dbReference type="InterPro" id="IPR002716">
    <property type="entry name" value="PIN_dom"/>
</dbReference>
<evidence type="ECO:0000256" key="2">
    <source>
        <dbReference type="ARBA" id="ARBA00022723"/>
    </source>
</evidence>
<dbReference type="RefSeq" id="WP_354700028.1">
    <property type="nucleotide sequence ID" value="NZ_CP114014.1"/>
</dbReference>
<dbReference type="KEGG" id="parq:DSM112329_00290"/>
<proteinExistence type="predicted"/>
<evidence type="ECO:0000259" key="5">
    <source>
        <dbReference type="Pfam" id="PF01850"/>
    </source>
</evidence>
<dbReference type="EMBL" id="CP114014">
    <property type="protein sequence ID" value="XAY03472.1"/>
    <property type="molecule type" value="Genomic_DNA"/>
</dbReference>
<evidence type="ECO:0000256" key="3">
    <source>
        <dbReference type="ARBA" id="ARBA00022801"/>
    </source>
</evidence>
<dbReference type="EC" id="3.1.-.-" evidence="6"/>
<protein>
    <submittedName>
        <fullName evidence="6">Ribonuclease VapC47</fullName>
        <ecNumber evidence="6">3.1.-.-</ecNumber>
    </submittedName>
</protein>
<dbReference type="GO" id="GO:0004518">
    <property type="term" value="F:nuclease activity"/>
    <property type="evidence" value="ECO:0007669"/>
    <property type="project" value="UniProtKB-KW"/>
</dbReference>
<dbReference type="GO" id="GO:0016787">
    <property type="term" value="F:hydrolase activity"/>
    <property type="evidence" value="ECO:0007669"/>
    <property type="project" value="UniProtKB-KW"/>
</dbReference>
<keyword evidence="2" id="KW-0479">Metal-binding</keyword>
<dbReference type="GO" id="GO:0046872">
    <property type="term" value="F:metal ion binding"/>
    <property type="evidence" value="ECO:0007669"/>
    <property type="project" value="UniProtKB-KW"/>
</dbReference>
<dbReference type="AlphaFoldDB" id="A0AAU7AP79"/>
<evidence type="ECO:0000256" key="1">
    <source>
        <dbReference type="ARBA" id="ARBA00022722"/>
    </source>
</evidence>
<organism evidence="6">
    <name type="scientific">Paraconexibacter sp. AEG42_29</name>
    <dbReference type="NCBI Taxonomy" id="2997339"/>
    <lineage>
        <taxon>Bacteria</taxon>
        <taxon>Bacillati</taxon>
        <taxon>Actinomycetota</taxon>
        <taxon>Thermoleophilia</taxon>
        <taxon>Solirubrobacterales</taxon>
        <taxon>Paraconexibacteraceae</taxon>
        <taxon>Paraconexibacter</taxon>
    </lineage>
</organism>
<feature type="domain" description="PIN" evidence="5">
    <location>
        <begin position="5"/>
        <end position="116"/>
    </location>
</feature>
<gene>
    <name evidence="6" type="ORF">DSM112329_00290</name>
</gene>
<evidence type="ECO:0000256" key="4">
    <source>
        <dbReference type="ARBA" id="ARBA00022842"/>
    </source>
</evidence>
<reference evidence="6" key="1">
    <citation type="submission" date="2022-12" db="EMBL/GenBank/DDBJ databases">
        <title>Paraconexibacter alkalitolerans sp. nov. and Baekduia alba sp. nov., isolated from soil and emended description of the genera Paraconexibacter (Chun et al., 2020) and Baekduia (An et al., 2020).</title>
        <authorList>
            <person name="Vieira S."/>
            <person name="Huber K.J."/>
            <person name="Geppert A."/>
            <person name="Wolf J."/>
            <person name="Neumann-Schaal M."/>
            <person name="Muesken M."/>
            <person name="Overmann J."/>
        </authorList>
    </citation>
    <scope>NUCLEOTIDE SEQUENCE</scope>
    <source>
        <strain evidence="6">AEG42_29</strain>
    </source>
</reference>
<name>A0AAU7AP79_9ACTN</name>
<sequence length="132" mass="14008">MAGLYVDTSAVGRVLLDEPDAGAILDVIGLYEVRWSSALLVVELRRLGVKAGLADAAEEVLGTVRLLDLDMAAVERASRIEPVKVRSLDAIHLDAAVVLARRGDVDAVLTYDRQLQAGCVHHGLAVEAPSIA</sequence>
<accession>A0AAU7AP79</accession>
<keyword evidence="4" id="KW-0460">Magnesium</keyword>
<evidence type="ECO:0000313" key="6">
    <source>
        <dbReference type="EMBL" id="XAY03472.1"/>
    </source>
</evidence>